<protein>
    <recommendedName>
        <fullName evidence="11">4'-phosphopantetheinyl transferase domain-containing protein</fullName>
    </recommendedName>
</protein>
<evidence type="ECO:0000313" key="9">
    <source>
        <dbReference type="EMBL" id="CAB5371492.1"/>
    </source>
</evidence>
<dbReference type="GO" id="GO:0006508">
    <property type="term" value="P:proteolysis"/>
    <property type="evidence" value="ECO:0007669"/>
    <property type="project" value="InterPro"/>
</dbReference>
<dbReference type="InterPro" id="IPR008278">
    <property type="entry name" value="4-PPantetheinyl_Trfase_dom"/>
</dbReference>
<name>A0A916ECD1_9GLOM</name>
<dbReference type="PANTHER" id="PTHR48104">
    <property type="entry name" value="METACASPASE-4"/>
    <property type="match status" value="1"/>
</dbReference>
<dbReference type="HAMAP" id="MF_00101">
    <property type="entry name" value="AcpS"/>
    <property type="match status" value="1"/>
</dbReference>
<feature type="domain" description="4'-phosphopantetheinyl transferase" evidence="8">
    <location>
        <begin position="397"/>
        <end position="536"/>
    </location>
</feature>
<dbReference type="EMBL" id="CAGKOT010000029">
    <property type="protein sequence ID" value="CAB5371492.1"/>
    <property type="molecule type" value="Genomic_DNA"/>
</dbReference>
<keyword evidence="3" id="KW-0276">Fatty acid metabolism</keyword>
<dbReference type="VEuPathDB" id="FungiDB:RhiirFUN_020637"/>
<feature type="domain" description="Peptidase C14 caspase" evidence="7">
    <location>
        <begin position="81"/>
        <end position="364"/>
    </location>
</feature>
<proteinExistence type="inferred from homology"/>
<dbReference type="Proteomes" id="UP000684084">
    <property type="component" value="Unassembled WGS sequence"/>
</dbReference>
<dbReference type="OrthoDB" id="3223806at2759"/>
<evidence type="ECO:0000256" key="6">
    <source>
        <dbReference type="SAM" id="MobiDB-lite"/>
    </source>
</evidence>
<dbReference type="VEuPathDB" id="FungiDB:RhiirFUN_020636"/>
<evidence type="ECO:0000259" key="8">
    <source>
        <dbReference type="Pfam" id="PF01648"/>
    </source>
</evidence>
<accession>A0A916ECD1</accession>
<evidence type="ECO:0000256" key="3">
    <source>
        <dbReference type="ARBA" id="ARBA00022832"/>
    </source>
</evidence>
<dbReference type="NCBIfam" id="TIGR00556">
    <property type="entry name" value="pantethn_trn"/>
    <property type="match status" value="1"/>
</dbReference>
<evidence type="ECO:0000256" key="5">
    <source>
        <dbReference type="ARBA" id="ARBA00023160"/>
    </source>
</evidence>
<evidence type="ECO:0000256" key="4">
    <source>
        <dbReference type="ARBA" id="ARBA00023098"/>
    </source>
</evidence>
<evidence type="ECO:0000256" key="1">
    <source>
        <dbReference type="ARBA" id="ARBA00009005"/>
    </source>
</evidence>
<feature type="compositionally biased region" description="Low complexity" evidence="6">
    <location>
        <begin position="9"/>
        <end position="35"/>
    </location>
</feature>
<dbReference type="GO" id="GO:0008897">
    <property type="term" value="F:holo-[acyl-carrier-protein] synthase activity"/>
    <property type="evidence" value="ECO:0007669"/>
    <property type="project" value="InterPro"/>
</dbReference>
<organism evidence="9 10">
    <name type="scientific">Rhizophagus irregularis</name>
    <dbReference type="NCBI Taxonomy" id="588596"/>
    <lineage>
        <taxon>Eukaryota</taxon>
        <taxon>Fungi</taxon>
        <taxon>Fungi incertae sedis</taxon>
        <taxon>Mucoromycota</taxon>
        <taxon>Glomeromycotina</taxon>
        <taxon>Glomeromycetes</taxon>
        <taxon>Glomerales</taxon>
        <taxon>Glomeraceae</taxon>
        <taxon>Rhizophagus</taxon>
    </lineage>
</organism>
<dbReference type="Pfam" id="PF00656">
    <property type="entry name" value="Peptidase_C14"/>
    <property type="match status" value="1"/>
</dbReference>
<dbReference type="GO" id="GO:0004197">
    <property type="term" value="F:cysteine-type endopeptidase activity"/>
    <property type="evidence" value="ECO:0007669"/>
    <property type="project" value="InterPro"/>
</dbReference>
<keyword evidence="4" id="KW-0443">Lipid metabolism</keyword>
<dbReference type="InterPro" id="IPR011600">
    <property type="entry name" value="Pept_C14_caspase"/>
</dbReference>
<dbReference type="PANTHER" id="PTHR48104:SF30">
    <property type="entry name" value="METACASPASE-1"/>
    <property type="match status" value="1"/>
</dbReference>
<gene>
    <name evidence="9" type="ORF">CHRIB12_LOCUS13100</name>
</gene>
<dbReference type="AlphaFoldDB" id="A0A916ECD1"/>
<sequence>MSVHKETKTYTSPDGTTTTTTTTTSYSSSSSSETSVPSHGQIKKVKYQKQEQPNEDLPDDYSLFVKPTEKVDFQTSTCTGRKRAVLIGINYYHSEYQLRGCINDVNNIKKFLTGHYGFEESNMKILTDEQLDPELFPTRENIIKAIKWLVHDPQENDSYFFHYSGHGGQVKDEAGDEEDGYDETIMPVDFMTNGQIIDDELHALMVAPLPKGVRLTVIFDCCHSGTVLDLPYVYSTRGVVKESNILSLGSKSIINAGFSYIKGGVIKSIKEIKNAATEYQKIRRKNIETKGSPADVIMFSGCKDEQTSADAQMAGEQVVTGAMSHALVTSLNKNAHPTYQELLNSIREVLKTKYAQKPQLSASHVMNMMENYHVISPHLFLKKSCFLKFCYIKMILGIGIDIIHLSRIKALLTRKPTSLLHFSKRILSDGELKEFNIFLSNQKKNLISANNLSQNNSKQDKIMINNNIIKYLAVRWTLKEAAYKALFPHYRLTWKDISISKIKEKPYLMIHNVSQKGNNNIKVHSSVSHDEKYVISQVLIESITC</sequence>
<evidence type="ECO:0008006" key="11">
    <source>
        <dbReference type="Google" id="ProtNLM"/>
    </source>
</evidence>
<dbReference type="InterPro" id="IPR004568">
    <property type="entry name" value="Ppantetheine-prot_Trfase_dom"/>
</dbReference>
<evidence type="ECO:0000313" key="10">
    <source>
        <dbReference type="Proteomes" id="UP000684084"/>
    </source>
</evidence>
<dbReference type="InterPro" id="IPR002582">
    <property type="entry name" value="ACPS"/>
</dbReference>
<dbReference type="GO" id="GO:0005737">
    <property type="term" value="C:cytoplasm"/>
    <property type="evidence" value="ECO:0007669"/>
    <property type="project" value="TreeGrafter"/>
</dbReference>
<reference evidence="9" key="1">
    <citation type="submission" date="2020-05" db="EMBL/GenBank/DDBJ databases">
        <authorList>
            <person name="Rincon C."/>
            <person name="Sanders R I."/>
            <person name="Robbins C."/>
            <person name="Chaturvedi A."/>
        </authorList>
    </citation>
    <scope>NUCLEOTIDE SEQUENCE</scope>
    <source>
        <strain evidence="9">CHB12</strain>
    </source>
</reference>
<comment type="caution">
    <text evidence="9">The sequence shown here is derived from an EMBL/GenBank/DDBJ whole genome shotgun (WGS) entry which is preliminary data.</text>
</comment>
<feature type="region of interest" description="Disordered" evidence="6">
    <location>
        <begin position="1"/>
        <end position="59"/>
    </location>
</feature>
<dbReference type="Pfam" id="PF01648">
    <property type="entry name" value="ACPS"/>
    <property type="match status" value="1"/>
</dbReference>
<comment type="similarity">
    <text evidence="1">Belongs to the peptidase C14B family.</text>
</comment>
<dbReference type="InterPro" id="IPR050452">
    <property type="entry name" value="Metacaspase"/>
</dbReference>
<evidence type="ECO:0000256" key="2">
    <source>
        <dbReference type="ARBA" id="ARBA00022516"/>
    </source>
</evidence>
<evidence type="ECO:0000259" key="7">
    <source>
        <dbReference type="Pfam" id="PF00656"/>
    </source>
</evidence>
<keyword evidence="2" id="KW-0444">Lipid biosynthesis</keyword>
<dbReference type="GO" id="GO:0000287">
    <property type="term" value="F:magnesium ion binding"/>
    <property type="evidence" value="ECO:0007669"/>
    <property type="project" value="InterPro"/>
</dbReference>
<dbReference type="GO" id="GO:0006633">
    <property type="term" value="P:fatty acid biosynthetic process"/>
    <property type="evidence" value="ECO:0007669"/>
    <property type="project" value="UniProtKB-KW"/>
</dbReference>
<keyword evidence="5" id="KW-0275">Fatty acid biosynthesis</keyword>